<protein>
    <submittedName>
        <fullName evidence="1">Uncharacterized protein</fullName>
    </submittedName>
</protein>
<dbReference type="AlphaFoldDB" id="A0A8K0D1P8"/>
<accession>A0A8K0D1P8</accession>
<keyword evidence="2" id="KW-1185">Reference proteome</keyword>
<sequence length="137" mass="16056">MIATALPQSGQYRKHRAKEKKLYSNMDPNLDNYDFNAKGNVPNLVLVQTESLYRTNDSTKRFETLLKPRKRLEQVTLRELPLGWRIKKKKLLISFSGENWNTDPELGWIVPISTEDQEDELRKVLPMKNVKVVKQIM</sequence>
<comment type="caution">
    <text evidence="1">The sequence shown here is derived from an EMBL/GenBank/DDBJ whole genome shotgun (WGS) entry which is preliminary data.</text>
</comment>
<dbReference type="Proteomes" id="UP000801492">
    <property type="component" value="Unassembled WGS sequence"/>
</dbReference>
<evidence type="ECO:0000313" key="1">
    <source>
        <dbReference type="EMBL" id="KAF2895491.1"/>
    </source>
</evidence>
<organism evidence="1 2">
    <name type="scientific">Ignelater luminosus</name>
    <name type="common">Cucubano</name>
    <name type="synonym">Pyrophorus luminosus</name>
    <dbReference type="NCBI Taxonomy" id="2038154"/>
    <lineage>
        <taxon>Eukaryota</taxon>
        <taxon>Metazoa</taxon>
        <taxon>Ecdysozoa</taxon>
        <taxon>Arthropoda</taxon>
        <taxon>Hexapoda</taxon>
        <taxon>Insecta</taxon>
        <taxon>Pterygota</taxon>
        <taxon>Neoptera</taxon>
        <taxon>Endopterygota</taxon>
        <taxon>Coleoptera</taxon>
        <taxon>Polyphaga</taxon>
        <taxon>Elateriformia</taxon>
        <taxon>Elateroidea</taxon>
        <taxon>Elateridae</taxon>
        <taxon>Agrypninae</taxon>
        <taxon>Pyrophorini</taxon>
        <taxon>Ignelater</taxon>
    </lineage>
</organism>
<dbReference type="EMBL" id="VTPC01005881">
    <property type="protein sequence ID" value="KAF2895491.1"/>
    <property type="molecule type" value="Genomic_DNA"/>
</dbReference>
<gene>
    <name evidence="1" type="ORF">ILUMI_10683</name>
</gene>
<evidence type="ECO:0000313" key="2">
    <source>
        <dbReference type="Proteomes" id="UP000801492"/>
    </source>
</evidence>
<name>A0A8K0D1P8_IGNLU</name>
<dbReference type="OrthoDB" id="10607661at2759"/>
<proteinExistence type="predicted"/>
<reference evidence="1" key="1">
    <citation type="submission" date="2019-08" db="EMBL/GenBank/DDBJ databases">
        <title>The genome of the North American firefly Photinus pyralis.</title>
        <authorList>
            <consortium name="Photinus pyralis genome working group"/>
            <person name="Fallon T.R."/>
            <person name="Sander Lower S.E."/>
            <person name="Weng J.-K."/>
        </authorList>
    </citation>
    <scope>NUCLEOTIDE SEQUENCE</scope>
    <source>
        <strain evidence="1">TRF0915ILg1</strain>
        <tissue evidence="1">Whole body</tissue>
    </source>
</reference>